<feature type="transmembrane region" description="Helical" evidence="1">
    <location>
        <begin position="248"/>
        <end position="266"/>
    </location>
</feature>
<dbReference type="VEuPathDB" id="PlasmoDB:Py17XNL_000303789"/>
<dbReference type="NCBIfam" id="TIGR01590">
    <property type="entry name" value="yir-bir-cir_Pla"/>
    <property type="match status" value="1"/>
</dbReference>
<dbReference type="KEGG" id="pyo:PY17X_0322201"/>
<dbReference type="AlphaFoldDB" id="A0A4V0KF75"/>
<dbReference type="InterPro" id="IPR006477">
    <property type="entry name" value="Yir_bir_cir"/>
</dbReference>
<dbReference type="VEuPathDB" id="PlasmoDB:PY06667"/>
<gene>
    <name evidence="2" type="ORF">PY17X_0322201</name>
</gene>
<dbReference type="VEuPathDB" id="PlasmoDB:PYYM_0038300"/>
<organism evidence="2 3">
    <name type="scientific">Plasmodium yoelii</name>
    <dbReference type="NCBI Taxonomy" id="5861"/>
    <lineage>
        <taxon>Eukaryota</taxon>
        <taxon>Sar</taxon>
        <taxon>Alveolata</taxon>
        <taxon>Apicomplexa</taxon>
        <taxon>Aconoidasida</taxon>
        <taxon>Haemosporida</taxon>
        <taxon>Plasmodiidae</taxon>
        <taxon>Plasmodium</taxon>
        <taxon>Plasmodium (Vinckeia)</taxon>
    </lineage>
</organism>
<keyword evidence="1" id="KW-0472">Membrane</keyword>
<dbReference type="OrthoDB" id="373250at2759"/>
<keyword evidence="1" id="KW-0812">Transmembrane</keyword>
<protein>
    <submittedName>
        <fullName evidence="2">YIR protein</fullName>
    </submittedName>
</protein>
<reference evidence="2 3" key="1">
    <citation type="journal article" date="2014" name="BMC Biol.">
        <title>A comprehensive evaluation of rodent malaria parasite genomes and gene expression.</title>
        <authorList>
            <person name="Otto T.D."/>
            <person name="Bohme U."/>
            <person name="Jackson A.P."/>
            <person name="Hunt M."/>
            <person name="Franke-Fayard B."/>
            <person name="Hoeijmakers W.A."/>
            <person name="Religa A.A."/>
            <person name="Robertson L."/>
            <person name="Sanders M."/>
            <person name="Ogun S.A."/>
            <person name="Cunningham D."/>
            <person name="Erhart A."/>
            <person name="Billker O."/>
            <person name="Khan S.M."/>
            <person name="Stunnenberg H.G."/>
            <person name="Langhorne J."/>
            <person name="Holder A.A."/>
            <person name="Waters A.P."/>
            <person name="Newbold C.I."/>
            <person name="Pain A."/>
            <person name="Berriman M."/>
            <person name="Janse C.J."/>
        </authorList>
    </citation>
    <scope>NUCLEOTIDE SEQUENCE [LARGE SCALE GENOMIC DNA]</scope>
    <source>
        <strain evidence="2 3">17X</strain>
    </source>
</reference>
<dbReference type="EMBL" id="LM993657">
    <property type="protein sequence ID" value="VTZ72769.1"/>
    <property type="molecule type" value="Genomic_DNA"/>
</dbReference>
<dbReference type="VEuPathDB" id="PlasmoDB:PY17X_0322201"/>
<keyword evidence="1" id="KW-1133">Transmembrane helix</keyword>
<evidence type="ECO:0000313" key="3">
    <source>
        <dbReference type="Proteomes" id="UP000072874"/>
    </source>
</evidence>
<evidence type="ECO:0000256" key="1">
    <source>
        <dbReference type="SAM" id="Phobius"/>
    </source>
</evidence>
<name>A0A4V0KF75_PLAYE</name>
<proteinExistence type="predicted"/>
<dbReference type="Proteomes" id="UP000072874">
    <property type="component" value="Chromosome 3"/>
</dbReference>
<dbReference type="Pfam" id="PF06022">
    <property type="entry name" value="Cir_Bir_Yir"/>
    <property type="match status" value="1"/>
</dbReference>
<sequence>MDTDVCQTLLPLRTSFSILDNDEGYKFTNDEDFKDYCTDENCDDDSAKINARCLYIFNTFFKDKSVFESVAKSNINIVEYIMIWLSYMLSQTQNGEKDSLNEFYTKHINSGDQYKKNIEGVTAYKNYKDLIDRNYYLLSMDMSIISKLYDAFNTLCDTYIEFGTNNSDCTQDSEKAHQFVEKYKKIIIDHNIGENIRYLHVLINLLTDYDNLKKNCEHFPSTPDIKKIISEQHVCEVASSSSSIASKLIPILSILVAIPIFLGIAYKYSLFGFRKRSQKQHLREIVKK</sequence>
<evidence type="ECO:0000313" key="2">
    <source>
        <dbReference type="EMBL" id="VTZ72769.1"/>
    </source>
</evidence>
<dbReference type="GeneID" id="3800645"/>
<accession>A0A4V0KF75</accession>
<dbReference type="RefSeq" id="XP_022811021.1">
    <property type="nucleotide sequence ID" value="XM_022956750.1"/>
</dbReference>